<dbReference type="PROSITE" id="PS00375">
    <property type="entry name" value="UDPGT"/>
    <property type="match status" value="1"/>
</dbReference>
<keyword evidence="5" id="KW-0812">Transmembrane</keyword>
<proteinExistence type="inferred from homology"/>
<dbReference type="GO" id="GO:0015020">
    <property type="term" value="F:glucuronosyltransferase activity"/>
    <property type="evidence" value="ECO:0007669"/>
    <property type="project" value="UniProtKB-EC"/>
</dbReference>
<evidence type="ECO:0000256" key="1">
    <source>
        <dbReference type="ARBA" id="ARBA00009995"/>
    </source>
</evidence>
<evidence type="ECO:0000256" key="4">
    <source>
        <dbReference type="RuleBase" id="RU003718"/>
    </source>
</evidence>
<dbReference type="InterPro" id="IPR035595">
    <property type="entry name" value="UDP_glycos_trans_CS"/>
</dbReference>
<feature type="transmembrane region" description="Helical" evidence="5">
    <location>
        <begin position="480"/>
        <end position="499"/>
    </location>
</feature>
<keyword evidence="5" id="KW-0472">Membrane</keyword>
<comment type="catalytic activity">
    <reaction evidence="5">
        <text>glucuronate acceptor + UDP-alpha-D-glucuronate = acceptor beta-D-glucuronoside + UDP + H(+)</text>
        <dbReference type="Rhea" id="RHEA:21032"/>
        <dbReference type="ChEBI" id="CHEBI:15378"/>
        <dbReference type="ChEBI" id="CHEBI:58052"/>
        <dbReference type="ChEBI" id="CHEBI:58223"/>
        <dbReference type="ChEBI" id="CHEBI:132367"/>
        <dbReference type="ChEBI" id="CHEBI:132368"/>
        <dbReference type="EC" id="2.4.1.17"/>
    </reaction>
</comment>
<dbReference type="PANTHER" id="PTHR48043:SF159">
    <property type="entry name" value="EG:EG0003.4 PROTEIN-RELATED"/>
    <property type="match status" value="1"/>
</dbReference>
<dbReference type="EMBL" id="JALNTZ010000008">
    <property type="protein sequence ID" value="KAJ3642497.1"/>
    <property type="molecule type" value="Genomic_DNA"/>
</dbReference>
<comment type="caution">
    <text evidence="6">The sequence shown here is derived from an EMBL/GenBank/DDBJ whole genome shotgun (WGS) entry which is preliminary data.</text>
</comment>
<feature type="signal peptide" evidence="5">
    <location>
        <begin position="1"/>
        <end position="16"/>
    </location>
</feature>
<keyword evidence="3 4" id="KW-0808">Transferase</keyword>
<dbReference type="GO" id="GO:0016020">
    <property type="term" value="C:membrane"/>
    <property type="evidence" value="ECO:0007669"/>
    <property type="project" value="UniProtKB-SubCell"/>
</dbReference>
<dbReference type="Gene3D" id="3.40.50.2000">
    <property type="entry name" value="Glycogen Phosphorylase B"/>
    <property type="match status" value="2"/>
</dbReference>
<keyword evidence="2 4" id="KW-0328">Glycosyltransferase</keyword>
<dbReference type="AlphaFoldDB" id="A0AA38HTB3"/>
<name>A0AA38HTB3_9CUCU</name>
<accession>A0AA38HTB3</accession>
<evidence type="ECO:0000256" key="5">
    <source>
        <dbReference type="RuleBase" id="RU362059"/>
    </source>
</evidence>
<keyword evidence="7" id="KW-1185">Reference proteome</keyword>
<dbReference type="CDD" id="cd03784">
    <property type="entry name" value="GT1_Gtf-like"/>
    <property type="match status" value="1"/>
</dbReference>
<dbReference type="PANTHER" id="PTHR48043">
    <property type="entry name" value="EG:EG0003.4 PROTEIN-RELATED"/>
    <property type="match status" value="1"/>
</dbReference>
<evidence type="ECO:0000256" key="3">
    <source>
        <dbReference type="ARBA" id="ARBA00022679"/>
    </source>
</evidence>
<evidence type="ECO:0000313" key="6">
    <source>
        <dbReference type="EMBL" id="KAJ3642497.1"/>
    </source>
</evidence>
<evidence type="ECO:0000256" key="2">
    <source>
        <dbReference type="ARBA" id="ARBA00022676"/>
    </source>
</evidence>
<dbReference type="Proteomes" id="UP001168821">
    <property type="component" value="Unassembled WGS sequence"/>
</dbReference>
<dbReference type="Pfam" id="PF00201">
    <property type="entry name" value="UDPGT"/>
    <property type="match status" value="1"/>
</dbReference>
<dbReference type="InterPro" id="IPR050271">
    <property type="entry name" value="UDP-glycosyltransferase"/>
</dbReference>
<dbReference type="FunFam" id="3.40.50.2000:FF:000050">
    <property type="entry name" value="UDP-glucuronosyltransferase"/>
    <property type="match status" value="1"/>
</dbReference>
<comment type="similarity">
    <text evidence="1 4">Belongs to the UDP-glycosyltransferase family.</text>
</comment>
<sequence length="518" mass="58394">MKNVLLLLAIIHYGYSSKILGIFPAPSRSHYILGSALMKGLAEKGHDVTVISAYGEKQPPKTKGAYRDIVVTELQNSIQEMFKEQKMGMQDRQNLNPFFSVVFAGHMLPKIMEKVLSNEQVQQLIHSEEKFDAVIVEQFLNDGQKALATHFGAPLIVLSTIGGNFWVNTLVGNPAPPAYVPAMNLGYTVPMTFRERLVNTLLTALYEVYYHVHVYPSENARIKKYIPNGPDISDVLYNVSIVLMNSHPSTNQPVPYVPNMIDIAGFHIKAPKKLPQDLQEFLDSAKDGVIYFSMGSNLKSADFLPEQRDAVLKTFSKLKEKVLWKWEDDVLPGQPKNVKLSKWLPQQDILAHPNVKLFITHGGFLSTSETIYHGVPVLAIPIVGDQKLNAKTAVDNGFGLALSYDELTEEKFAQSVHEILTNSKYRTNAKKRSELFHDRLVGPMDTAIYWIEYAIRHKGAPHLRVAAVDLPWYQYHLLDVMGFLVLVSLSFVVVSYYVVKVVCKKLYSKPKTNKVKKH</sequence>
<dbReference type="InterPro" id="IPR002213">
    <property type="entry name" value="UDP_glucos_trans"/>
</dbReference>
<feature type="chain" id="PRO_5041486556" description="UDP-glucuronosyltransferase" evidence="5">
    <location>
        <begin position="17"/>
        <end position="518"/>
    </location>
</feature>
<dbReference type="SUPFAM" id="SSF53756">
    <property type="entry name" value="UDP-Glycosyltransferase/glycogen phosphorylase"/>
    <property type="match status" value="1"/>
</dbReference>
<keyword evidence="5" id="KW-1133">Transmembrane helix</keyword>
<organism evidence="6 7">
    <name type="scientific">Zophobas morio</name>
    <dbReference type="NCBI Taxonomy" id="2755281"/>
    <lineage>
        <taxon>Eukaryota</taxon>
        <taxon>Metazoa</taxon>
        <taxon>Ecdysozoa</taxon>
        <taxon>Arthropoda</taxon>
        <taxon>Hexapoda</taxon>
        <taxon>Insecta</taxon>
        <taxon>Pterygota</taxon>
        <taxon>Neoptera</taxon>
        <taxon>Endopterygota</taxon>
        <taxon>Coleoptera</taxon>
        <taxon>Polyphaga</taxon>
        <taxon>Cucujiformia</taxon>
        <taxon>Tenebrionidae</taxon>
        <taxon>Zophobas</taxon>
    </lineage>
</organism>
<gene>
    <name evidence="6" type="ORF">Zmor_025269</name>
</gene>
<keyword evidence="5" id="KW-0732">Signal</keyword>
<protein>
    <recommendedName>
        <fullName evidence="5">UDP-glucuronosyltransferase</fullName>
        <ecNumber evidence="5">2.4.1.17</ecNumber>
    </recommendedName>
</protein>
<comment type="subcellular location">
    <subcellularLocation>
        <location evidence="5">Membrane</location>
        <topology evidence="5">Single-pass membrane protein</topology>
    </subcellularLocation>
</comment>
<dbReference type="EC" id="2.4.1.17" evidence="5"/>
<reference evidence="6" key="1">
    <citation type="journal article" date="2023" name="G3 (Bethesda)">
        <title>Whole genome assemblies of Zophobas morio and Tenebrio molitor.</title>
        <authorList>
            <person name="Kaur S."/>
            <person name="Stinson S.A."/>
            <person name="diCenzo G.C."/>
        </authorList>
    </citation>
    <scope>NUCLEOTIDE SEQUENCE</scope>
    <source>
        <strain evidence="6">QUZm001</strain>
    </source>
</reference>
<evidence type="ECO:0000313" key="7">
    <source>
        <dbReference type="Proteomes" id="UP001168821"/>
    </source>
</evidence>